<feature type="chain" id="PRO_5038605077" evidence="2">
    <location>
        <begin position="25"/>
        <end position="194"/>
    </location>
</feature>
<comment type="caution">
    <text evidence="3">The sequence shown here is derived from an EMBL/GenBank/DDBJ whole genome shotgun (WGS) entry which is preliminary data.</text>
</comment>
<feature type="region of interest" description="Disordered" evidence="1">
    <location>
        <begin position="28"/>
        <end position="117"/>
    </location>
</feature>
<evidence type="ECO:0000313" key="4">
    <source>
        <dbReference type="Proteomes" id="UP000585272"/>
    </source>
</evidence>
<accession>A0A840IM75</accession>
<feature type="compositionally biased region" description="Polar residues" evidence="1">
    <location>
        <begin position="102"/>
        <end position="111"/>
    </location>
</feature>
<keyword evidence="4" id="KW-1185">Reference proteome</keyword>
<keyword evidence="2" id="KW-0732">Signal</keyword>
<protein>
    <submittedName>
        <fullName evidence="3">Outer membrane biosynthesis protein TonB</fullName>
    </submittedName>
</protein>
<evidence type="ECO:0000313" key="3">
    <source>
        <dbReference type="EMBL" id="MBB4665253.1"/>
    </source>
</evidence>
<dbReference type="EMBL" id="JACHNU010000014">
    <property type="protein sequence ID" value="MBB4665253.1"/>
    <property type="molecule type" value="Genomic_DNA"/>
</dbReference>
<name>A0A840IM75_9ACTN</name>
<sequence>MPRLEFPRFAVPVLLALAVGVAGCGGSDDAEQADATVPTQAQQRRAPEITVPTTPQTTPTTPVQTTPQTTPVEPPQTTATQQTPPQTTPAQPPQTGGATTPRRATSPQQTGGATGPTACGDVANGFISGVQASGAGCGEATSVANEWLGAVGESGPEADVVAGGYACSGSRAGDATSITCIADGGRRVTFSANN</sequence>
<feature type="signal peptide" evidence="2">
    <location>
        <begin position="1"/>
        <end position="24"/>
    </location>
</feature>
<reference evidence="3 4" key="1">
    <citation type="submission" date="2020-08" db="EMBL/GenBank/DDBJ databases">
        <title>Genomic Encyclopedia of Archaeal and Bacterial Type Strains, Phase II (KMG-II): from individual species to whole genera.</title>
        <authorList>
            <person name="Goeker M."/>
        </authorList>
    </citation>
    <scope>NUCLEOTIDE SEQUENCE [LARGE SCALE GENOMIC DNA]</scope>
    <source>
        <strain evidence="3 4">DSM 23288</strain>
    </source>
</reference>
<dbReference type="AlphaFoldDB" id="A0A840IM75"/>
<gene>
    <name evidence="3" type="ORF">BDZ31_004880</name>
</gene>
<organism evidence="3 4">
    <name type="scientific">Conexibacter arvalis</name>
    <dbReference type="NCBI Taxonomy" id="912552"/>
    <lineage>
        <taxon>Bacteria</taxon>
        <taxon>Bacillati</taxon>
        <taxon>Actinomycetota</taxon>
        <taxon>Thermoleophilia</taxon>
        <taxon>Solirubrobacterales</taxon>
        <taxon>Conexibacteraceae</taxon>
        <taxon>Conexibacter</taxon>
    </lineage>
</organism>
<dbReference type="PROSITE" id="PS51257">
    <property type="entry name" value="PROKAR_LIPOPROTEIN"/>
    <property type="match status" value="1"/>
</dbReference>
<evidence type="ECO:0000256" key="1">
    <source>
        <dbReference type="SAM" id="MobiDB-lite"/>
    </source>
</evidence>
<dbReference type="Proteomes" id="UP000585272">
    <property type="component" value="Unassembled WGS sequence"/>
</dbReference>
<evidence type="ECO:0000256" key="2">
    <source>
        <dbReference type="SAM" id="SignalP"/>
    </source>
</evidence>
<dbReference type="RefSeq" id="WP_183346021.1">
    <property type="nucleotide sequence ID" value="NZ_JACHNU010000014.1"/>
</dbReference>
<feature type="compositionally biased region" description="Low complexity" evidence="1">
    <location>
        <begin position="50"/>
        <end position="85"/>
    </location>
</feature>
<proteinExistence type="predicted"/>